<keyword evidence="5" id="KW-0749">Sporulation</keyword>
<organism evidence="8 9">
    <name type="scientific">Alicyclobacillus mengziensis</name>
    <dbReference type="NCBI Taxonomy" id="2931921"/>
    <lineage>
        <taxon>Bacteria</taxon>
        <taxon>Bacillati</taxon>
        <taxon>Bacillota</taxon>
        <taxon>Bacilli</taxon>
        <taxon>Bacillales</taxon>
        <taxon>Alicyclobacillaceae</taxon>
        <taxon>Alicyclobacillus</taxon>
    </lineage>
</organism>
<dbReference type="InterPro" id="IPR036513">
    <property type="entry name" value="STAS_dom_sf"/>
</dbReference>
<dbReference type="Gene3D" id="3.30.750.24">
    <property type="entry name" value="STAS domain"/>
    <property type="match status" value="1"/>
</dbReference>
<dbReference type="InterPro" id="IPR003658">
    <property type="entry name" value="Anti-sigma_ant"/>
</dbReference>
<dbReference type="AlphaFoldDB" id="A0A9X7VV90"/>
<comment type="function">
    <text evidence="1">In the phosphorylated form it could act as an anti-anti-sigma factor that counteracts SpoIIAB and thus releases sigma f from inhibition.</text>
</comment>
<dbReference type="EMBL" id="CP071182">
    <property type="protein sequence ID" value="QSO45786.1"/>
    <property type="molecule type" value="Genomic_DNA"/>
</dbReference>
<feature type="domain" description="STAS" evidence="7">
    <location>
        <begin position="10"/>
        <end position="120"/>
    </location>
</feature>
<dbReference type="InterPro" id="IPR002645">
    <property type="entry name" value="STAS_dom"/>
</dbReference>
<keyword evidence="9" id="KW-1185">Reference proteome</keyword>
<dbReference type="CDD" id="cd07043">
    <property type="entry name" value="STAS_anti-anti-sigma_factors"/>
    <property type="match status" value="1"/>
</dbReference>
<evidence type="ECO:0000256" key="5">
    <source>
        <dbReference type="ARBA" id="ARBA00022969"/>
    </source>
</evidence>
<dbReference type="NCBIfam" id="TIGR00377">
    <property type="entry name" value="ant_ant_sig"/>
    <property type="match status" value="1"/>
</dbReference>
<evidence type="ECO:0000256" key="1">
    <source>
        <dbReference type="ARBA" id="ARBA00001976"/>
    </source>
</evidence>
<dbReference type="GO" id="GO:0030435">
    <property type="term" value="P:sporulation resulting in formation of a cellular spore"/>
    <property type="evidence" value="ECO:0007669"/>
    <property type="project" value="UniProtKB-KW"/>
</dbReference>
<dbReference type="KEGG" id="afx:JZ786_14660"/>
<evidence type="ECO:0000313" key="8">
    <source>
        <dbReference type="EMBL" id="QSO45786.1"/>
    </source>
</evidence>
<evidence type="ECO:0000256" key="2">
    <source>
        <dbReference type="ARBA" id="ARBA00009013"/>
    </source>
</evidence>
<dbReference type="PANTHER" id="PTHR33495:SF2">
    <property type="entry name" value="ANTI-SIGMA FACTOR ANTAGONIST TM_1081-RELATED"/>
    <property type="match status" value="1"/>
</dbReference>
<name>A0A9X7VV90_9BACL</name>
<dbReference type="Proteomes" id="UP000663505">
    <property type="component" value="Chromosome"/>
</dbReference>
<evidence type="ECO:0000313" key="9">
    <source>
        <dbReference type="Proteomes" id="UP000663505"/>
    </source>
</evidence>
<dbReference type="GO" id="GO:0045152">
    <property type="term" value="F:antisigma factor binding"/>
    <property type="evidence" value="ECO:0007669"/>
    <property type="project" value="InterPro"/>
</dbReference>
<dbReference type="SUPFAM" id="SSF52091">
    <property type="entry name" value="SpoIIaa-like"/>
    <property type="match status" value="1"/>
</dbReference>
<evidence type="ECO:0000256" key="6">
    <source>
        <dbReference type="RuleBase" id="RU003749"/>
    </source>
</evidence>
<sequence>MLLEGSAIEVQIDKDVVGGVLVVRLRGELDHHAVEPLRDEIEQSLENTHYRGLVLSFQGIDFMDSSGLGLILGRYRTLSARSGKMALCEVNTNLRKIFELSGIFKVVPVYASEQAALKAIKEA</sequence>
<keyword evidence="4" id="KW-0597">Phosphoprotein</keyword>
<dbReference type="GO" id="GO:0043856">
    <property type="term" value="F:anti-sigma factor antagonist activity"/>
    <property type="evidence" value="ECO:0007669"/>
    <property type="project" value="InterPro"/>
</dbReference>
<accession>A0A9X7VV90</accession>
<protein>
    <recommendedName>
        <fullName evidence="3 6">Anti-sigma F factor antagonist</fullName>
    </recommendedName>
    <alternativeName>
        <fullName evidence="6">Stage II sporulation protein</fullName>
    </alternativeName>
</protein>
<proteinExistence type="inferred from homology"/>
<dbReference type="PROSITE" id="PS50801">
    <property type="entry name" value="STAS"/>
    <property type="match status" value="1"/>
</dbReference>
<dbReference type="Pfam" id="PF01740">
    <property type="entry name" value="STAS"/>
    <property type="match status" value="1"/>
</dbReference>
<dbReference type="NCBIfam" id="TIGR02886">
    <property type="entry name" value="spore_II_AA"/>
    <property type="match status" value="1"/>
</dbReference>
<evidence type="ECO:0000259" key="7">
    <source>
        <dbReference type="PROSITE" id="PS50801"/>
    </source>
</evidence>
<comment type="similarity">
    <text evidence="2 6">Belongs to the anti-sigma-factor antagonist family.</text>
</comment>
<dbReference type="PANTHER" id="PTHR33495">
    <property type="entry name" value="ANTI-SIGMA FACTOR ANTAGONIST TM_1081-RELATED-RELATED"/>
    <property type="match status" value="1"/>
</dbReference>
<evidence type="ECO:0000256" key="4">
    <source>
        <dbReference type="ARBA" id="ARBA00022553"/>
    </source>
</evidence>
<reference evidence="8 9" key="1">
    <citation type="submission" date="2021-02" db="EMBL/GenBank/DDBJ databases">
        <title>Alicyclobacillus curvatus sp. nov. and Alicyclobacillus mengziensis sp. nov., two acidophilic bacteria isolated from acid mine drainage.</title>
        <authorList>
            <person name="Huang Y."/>
        </authorList>
    </citation>
    <scope>NUCLEOTIDE SEQUENCE [LARGE SCALE GENOMIC DNA]</scope>
    <source>
        <strain evidence="8 9">S30H14</strain>
    </source>
</reference>
<evidence type="ECO:0000256" key="3">
    <source>
        <dbReference type="ARBA" id="ARBA00020784"/>
    </source>
</evidence>
<gene>
    <name evidence="8" type="primary">spoIIAA</name>
    <name evidence="8" type="ORF">JZ786_14660</name>
</gene>
<dbReference type="InterPro" id="IPR014237">
    <property type="entry name" value="Anti-sigma_F_ant"/>
</dbReference>